<evidence type="ECO:0000313" key="4">
    <source>
        <dbReference type="EMBL" id="KSA00154.1"/>
    </source>
</evidence>
<dbReference type="Proteomes" id="UP000054251">
    <property type="component" value="Unassembled WGS sequence"/>
</dbReference>
<name>A0A0V1PVM3_9ASCO</name>
<reference evidence="4 5" key="1">
    <citation type="submission" date="2015-11" db="EMBL/GenBank/DDBJ databases">
        <title>The genome of Debaryomyces fabryi.</title>
        <authorList>
            <person name="Tafer H."/>
            <person name="Lopandic K."/>
        </authorList>
    </citation>
    <scope>NUCLEOTIDE SEQUENCE [LARGE SCALE GENOMIC DNA]</scope>
    <source>
        <strain evidence="4 5">CBS 789</strain>
    </source>
</reference>
<feature type="coiled-coil region" evidence="2">
    <location>
        <begin position="54"/>
        <end position="180"/>
    </location>
</feature>
<dbReference type="InterPro" id="IPR013923">
    <property type="entry name" value="Autophagy-rel_prot_16_dom"/>
</dbReference>
<keyword evidence="2" id="KW-0175">Coiled coil</keyword>
<dbReference type="GeneID" id="26841080"/>
<evidence type="ECO:0000313" key="5">
    <source>
        <dbReference type="Proteomes" id="UP000054251"/>
    </source>
</evidence>
<accession>A0A0V1PVM3</accession>
<dbReference type="CDD" id="cd22887">
    <property type="entry name" value="Atg16_CCD"/>
    <property type="match status" value="1"/>
</dbReference>
<evidence type="ECO:0000259" key="3">
    <source>
        <dbReference type="Pfam" id="PF08614"/>
    </source>
</evidence>
<feature type="domain" description="Autophagy-related protein 16" evidence="3">
    <location>
        <begin position="56"/>
        <end position="171"/>
    </location>
</feature>
<dbReference type="Gene3D" id="1.20.5.170">
    <property type="match status" value="1"/>
</dbReference>
<protein>
    <submittedName>
        <fullName evidence="4">Autophagy protein 16</fullName>
    </submittedName>
</protein>
<dbReference type="EMBL" id="LMYN01000100">
    <property type="protein sequence ID" value="KSA00154.1"/>
    <property type="molecule type" value="Genomic_DNA"/>
</dbReference>
<comment type="caution">
    <text evidence="4">The sequence shown here is derived from an EMBL/GenBank/DDBJ whole genome shotgun (WGS) entry which is preliminary data.</text>
</comment>
<proteinExistence type="inferred from homology"/>
<dbReference type="RefSeq" id="XP_015466256.1">
    <property type="nucleotide sequence ID" value="XM_015612900.1"/>
</dbReference>
<organism evidence="4 5">
    <name type="scientific">Debaryomyces fabryi</name>
    <dbReference type="NCBI Taxonomy" id="58627"/>
    <lineage>
        <taxon>Eukaryota</taxon>
        <taxon>Fungi</taxon>
        <taxon>Dikarya</taxon>
        <taxon>Ascomycota</taxon>
        <taxon>Saccharomycotina</taxon>
        <taxon>Pichiomycetes</taxon>
        <taxon>Debaryomycetaceae</taxon>
        <taxon>Debaryomyces</taxon>
    </lineage>
</organism>
<evidence type="ECO:0000256" key="2">
    <source>
        <dbReference type="SAM" id="Coils"/>
    </source>
</evidence>
<dbReference type="Pfam" id="PF08614">
    <property type="entry name" value="ATG16"/>
    <property type="match status" value="1"/>
</dbReference>
<sequence>MSNEIEWSEDILNKLHVRDQYEKKDSKYFKAFSQLSQEARTNDQFSNSDKGIEHSKLLKENNHLKKENENLTNSLNQTTIHLEKSELKVNELLKSQDQLERQNKNLSNKIKHLNLEIIEKNKSVEILNDELLLNEIQTNVLNDRISKLSDENKKLVERWIEKVKSDAEKLNDANEFLERVNRK</sequence>
<gene>
    <name evidence="4" type="ORF">AC631_04071</name>
</gene>
<evidence type="ECO:0000256" key="1">
    <source>
        <dbReference type="ARBA" id="ARBA00005331"/>
    </source>
</evidence>
<keyword evidence="5" id="KW-1185">Reference proteome</keyword>
<dbReference type="AlphaFoldDB" id="A0A0V1PVM3"/>
<dbReference type="OrthoDB" id="8949486at2759"/>
<comment type="similarity">
    <text evidence="1">Belongs to the ATG16 family.</text>
</comment>